<gene>
    <name evidence="18" type="ORF">CLV40_101165</name>
</gene>
<evidence type="ECO:0000256" key="11">
    <source>
        <dbReference type="ARBA" id="ARBA00022989"/>
    </source>
</evidence>
<dbReference type="Gene3D" id="3.90.550.10">
    <property type="entry name" value="Spore Coat Polysaccharide Biosynthesis Protein SpsA, Chain A"/>
    <property type="match status" value="1"/>
</dbReference>
<protein>
    <recommendedName>
        <fullName evidence="5">dolichyl-phosphate beta-glucosyltransferase</fullName>
        <ecNumber evidence="5">2.4.1.117</ecNumber>
    </recommendedName>
</protein>
<evidence type="ECO:0000256" key="15">
    <source>
        <dbReference type="SAM" id="Phobius"/>
    </source>
</evidence>
<evidence type="ECO:0000256" key="3">
    <source>
        <dbReference type="ARBA" id="ARBA00004922"/>
    </source>
</evidence>
<sequence>MTRTAPAQADHTTHPARTPIVGTMTATQTDPRGPVRTTGPAPVLDVVVPVHNEERDLEPCVRRLHAHLREHFPYRFRITVADNASTDGTWAVAEGLAGELPGVRAVKLAQKGRGRALHATWLASDAEVLAYLDVDLSTDLNALSPLVAPLISGHSDVAIGSRLARGARVVRGPKREFISRCYNLILRGTLAVRFSDAQCGFKAIRADVARALLPHVADTGWFFDTELLVLAQRAGSRIHEVPVDWVDDPDSRVDIVSTAVADLRGIARLGRGLATGRLPITELRAQLARGTITPDPPGVPSGLLRQLVRFAAVGVVSTLAYLLLYVLLRGQTGPQAANLVALLVTAVANTAANRRLTFGVRGAGGAARHQFQGLLVFALGLGLTSGALALLHGLTAPSGTTEVVVLVAANLLATVLRFLLLRGWVFRRADEPVLEGAR</sequence>
<keyword evidence="6" id="KW-0328">Glycosyltransferase</keyword>
<reference evidence="18 19" key="1">
    <citation type="submission" date="2018-02" db="EMBL/GenBank/DDBJ databases">
        <title>Genomic Encyclopedia of Archaeal and Bacterial Type Strains, Phase II (KMG-II): from individual species to whole genera.</title>
        <authorList>
            <person name="Goeker M."/>
        </authorList>
    </citation>
    <scope>NUCLEOTIDE SEQUENCE [LARGE SCALE GENOMIC DNA]</scope>
    <source>
        <strain evidence="18 19">YU 961-1</strain>
    </source>
</reference>
<dbReference type="GO" id="GO:0004581">
    <property type="term" value="F:dolichyl-phosphate beta-glucosyltransferase activity"/>
    <property type="evidence" value="ECO:0007669"/>
    <property type="project" value="UniProtKB-EC"/>
</dbReference>
<dbReference type="FunFam" id="3.90.550.10:FF:000131">
    <property type="entry name" value="Glycosyl transferase"/>
    <property type="match status" value="1"/>
</dbReference>
<evidence type="ECO:0000256" key="13">
    <source>
        <dbReference type="ARBA" id="ARBA00045097"/>
    </source>
</evidence>
<dbReference type="CDD" id="cd04188">
    <property type="entry name" value="DPG_synthase"/>
    <property type="match status" value="1"/>
</dbReference>
<dbReference type="Pfam" id="PF00535">
    <property type="entry name" value="Glycos_transf_2"/>
    <property type="match status" value="1"/>
</dbReference>
<dbReference type="InterPro" id="IPR029044">
    <property type="entry name" value="Nucleotide-diphossugar_trans"/>
</dbReference>
<evidence type="ECO:0000256" key="6">
    <source>
        <dbReference type="ARBA" id="ARBA00022676"/>
    </source>
</evidence>
<evidence type="ECO:0000313" key="18">
    <source>
        <dbReference type="EMBL" id="PPK70979.1"/>
    </source>
</evidence>
<comment type="catalytic activity">
    <reaction evidence="13">
        <text>a di-trans,poly-cis-dolichyl phosphate + UDP-alpha-D-glucose = a di-trans,poly-cis-dolichyl beta-D-glucosyl phosphate + UDP</text>
        <dbReference type="Rhea" id="RHEA:15401"/>
        <dbReference type="Rhea" id="RHEA-COMP:19498"/>
        <dbReference type="Rhea" id="RHEA-COMP:19502"/>
        <dbReference type="ChEBI" id="CHEBI:57525"/>
        <dbReference type="ChEBI" id="CHEBI:57683"/>
        <dbReference type="ChEBI" id="CHEBI:58223"/>
        <dbReference type="ChEBI" id="CHEBI:58885"/>
        <dbReference type="EC" id="2.4.1.117"/>
    </reaction>
    <physiologicalReaction direction="left-to-right" evidence="13">
        <dbReference type="Rhea" id="RHEA:15402"/>
    </physiologicalReaction>
</comment>
<evidence type="ECO:0000259" key="17">
    <source>
        <dbReference type="Pfam" id="PF04138"/>
    </source>
</evidence>
<keyword evidence="12 15" id="KW-0472">Membrane</keyword>
<evidence type="ECO:0000256" key="8">
    <source>
        <dbReference type="ARBA" id="ARBA00022692"/>
    </source>
</evidence>
<dbReference type="Proteomes" id="UP000239203">
    <property type="component" value="Unassembled WGS sequence"/>
</dbReference>
<evidence type="ECO:0000256" key="9">
    <source>
        <dbReference type="ARBA" id="ARBA00022824"/>
    </source>
</evidence>
<dbReference type="SUPFAM" id="SSF53448">
    <property type="entry name" value="Nucleotide-diphospho-sugar transferases"/>
    <property type="match status" value="1"/>
</dbReference>
<dbReference type="GO" id="GO:0006487">
    <property type="term" value="P:protein N-linked glycosylation"/>
    <property type="evidence" value="ECO:0007669"/>
    <property type="project" value="TreeGrafter"/>
</dbReference>
<dbReference type="PANTHER" id="PTHR10859:SF91">
    <property type="entry name" value="DOLICHYL-PHOSPHATE BETA-GLUCOSYLTRANSFERASE"/>
    <property type="match status" value="1"/>
</dbReference>
<organism evidence="18 19">
    <name type="scientific">Actinokineospora auranticolor</name>
    <dbReference type="NCBI Taxonomy" id="155976"/>
    <lineage>
        <taxon>Bacteria</taxon>
        <taxon>Bacillati</taxon>
        <taxon>Actinomycetota</taxon>
        <taxon>Actinomycetes</taxon>
        <taxon>Pseudonocardiales</taxon>
        <taxon>Pseudonocardiaceae</taxon>
        <taxon>Actinokineospora</taxon>
    </lineage>
</organism>
<evidence type="ECO:0000256" key="4">
    <source>
        <dbReference type="ARBA" id="ARBA00006739"/>
    </source>
</evidence>
<comment type="similarity">
    <text evidence="4">Belongs to the glycosyltransferase 2 family.</text>
</comment>
<keyword evidence="7" id="KW-0808">Transferase</keyword>
<feature type="region of interest" description="Disordered" evidence="14">
    <location>
        <begin position="1"/>
        <end position="40"/>
    </location>
</feature>
<dbReference type="PANTHER" id="PTHR10859">
    <property type="entry name" value="GLYCOSYL TRANSFERASE"/>
    <property type="match status" value="1"/>
</dbReference>
<dbReference type="InterPro" id="IPR001173">
    <property type="entry name" value="Glyco_trans_2-like"/>
</dbReference>
<dbReference type="EMBL" id="PTIX01000001">
    <property type="protein sequence ID" value="PPK70979.1"/>
    <property type="molecule type" value="Genomic_DNA"/>
</dbReference>
<evidence type="ECO:0000259" key="16">
    <source>
        <dbReference type="Pfam" id="PF00535"/>
    </source>
</evidence>
<dbReference type="GO" id="GO:0016020">
    <property type="term" value="C:membrane"/>
    <property type="evidence" value="ECO:0007669"/>
    <property type="project" value="UniProtKB-SubCell"/>
</dbReference>
<comment type="caution">
    <text evidence="18">The sequence shown here is derived from an EMBL/GenBank/DDBJ whole genome shotgun (WGS) entry which is preliminary data.</text>
</comment>
<proteinExistence type="inferred from homology"/>
<evidence type="ECO:0000256" key="12">
    <source>
        <dbReference type="ARBA" id="ARBA00023136"/>
    </source>
</evidence>
<feature type="transmembrane region" description="Helical" evidence="15">
    <location>
        <begin position="403"/>
        <end position="420"/>
    </location>
</feature>
<feature type="transmembrane region" description="Helical" evidence="15">
    <location>
        <begin position="307"/>
        <end position="328"/>
    </location>
</feature>
<accession>A0A2S6H0H2</accession>
<feature type="transmembrane region" description="Helical" evidence="15">
    <location>
        <begin position="373"/>
        <end position="391"/>
    </location>
</feature>
<evidence type="ECO:0000256" key="7">
    <source>
        <dbReference type="ARBA" id="ARBA00022679"/>
    </source>
</evidence>
<dbReference type="AlphaFoldDB" id="A0A2S6H0H2"/>
<evidence type="ECO:0000313" key="19">
    <source>
        <dbReference type="Proteomes" id="UP000239203"/>
    </source>
</evidence>
<keyword evidence="8 15" id="KW-0812">Transmembrane</keyword>
<comment type="subcellular location">
    <subcellularLocation>
        <location evidence="2">Endoplasmic reticulum membrane</location>
        <topology evidence="2">Single-pass membrane protein</topology>
    </subcellularLocation>
    <subcellularLocation>
        <location evidence="1">Membrane</location>
        <topology evidence="1">Multi-pass membrane protein</topology>
    </subcellularLocation>
</comment>
<keyword evidence="19" id="KW-1185">Reference proteome</keyword>
<keyword evidence="10" id="KW-0735">Signal-anchor</keyword>
<evidence type="ECO:0000256" key="5">
    <source>
        <dbReference type="ARBA" id="ARBA00012583"/>
    </source>
</evidence>
<dbReference type="Pfam" id="PF04138">
    <property type="entry name" value="GtrA_DPMS_TM"/>
    <property type="match status" value="1"/>
</dbReference>
<feature type="domain" description="GtrA/DPMS transmembrane" evidence="17">
    <location>
        <begin position="309"/>
        <end position="426"/>
    </location>
</feature>
<keyword evidence="9" id="KW-0256">Endoplasmic reticulum</keyword>
<evidence type="ECO:0000256" key="14">
    <source>
        <dbReference type="SAM" id="MobiDB-lite"/>
    </source>
</evidence>
<evidence type="ECO:0000256" key="2">
    <source>
        <dbReference type="ARBA" id="ARBA00004389"/>
    </source>
</evidence>
<dbReference type="EC" id="2.4.1.117" evidence="5"/>
<dbReference type="InterPro" id="IPR007267">
    <property type="entry name" value="GtrA_DPMS_TM"/>
</dbReference>
<dbReference type="GO" id="GO:0000271">
    <property type="term" value="P:polysaccharide biosynthetic process"/>
    <property type="evidence" value="ECO:0007669"/>
    <property type="project" value="InterPro"/>
</dbReference>
<name>A0A2S6H0H2_9PSEU</name>
<keyword evidence="11 15" id="KW-1133">Transmembrane helix</keyword>
<evidence type="ECO:0000256" key="1">
    <source>
        <dbReference type="ARBA" id="ARBA00004141"/>
    </source>
</evidence>
<evidence type="ECO:0000256" key="10">
    <source>
        <dbReference type="ARBA" id="ARBA00022968"/>
    </source>
</evidence>
<comment type="pathway">
    <text evidence="3">Protein modification; protein glycosylation.</text>
</comment>
<feature type="domain" description="Glycosyltransferase 2-like" evidence="16">
    <location>
        <begin position="46"/>
        <end position="211"/>
    </location>
</feature>
<dbReference type="InterPro" id="IPR035518">
    <property type="entry name" value="DPG_synthase"/>
</dbReference>